<evidence type="ECO:0000313" key="1">
    <source>
        <dbReference type="EMBL" id="MCD7462764.1"/>
    </source>
</evidence>
<name>A0ABS8SUQ9_DATST</name>
<sequence length="201" mass="22420">MGLDFVAFAPMRTGIGQFLAAWIVWRAAPLTALSFDLNYTLPTEYNDPSEVSIRCRQRTTGTRIGVCRDGGNRCGGREVSYYLADEDEVGSDQQQQTDPMIIKPVSSMDIGSPQCNTSISSAISYYPFMDMVTLVVAPLEFSTFSNSQGLNQFRGATHNIFDYETGSSTQTWRQEDDRRLSFADAIEPSLQKHEQMIAEVV</sequence>
<dbReference type="Proteomes" id="UP000823775">
    <property type="component" value="Unassembled WGS sequence"/>
</dbReference>
<evidence type="ECO:0000313" key="2">
    <source>
        <dbReference type="Proteomes" id="UP000823775"/>
    </source>
</evidence>
<keyword evidence="2" id="KW-1185">Reference proteome</keyword>
<protein>
    <submittedName>
        <fullName evidence="1">Uncharacterized protein</fullName>
    </submittedName>
</protein>
<proteinExistence type="predicted"/>
<organism evidence="1 2">
    <name type="scientific">Datura stramonium</name>
    <name type="common">Jimsonweed</name>
    <name type="synonym">Common thornapple</name>
    <dbReference type="NCBI Taxonomy" id="4076"/>
    <lineage>
        <taxon>Eukaryota</taxon>
        <taxon>Viridiplantae</taxon>
        <taxon>Streptophyta</taxon>
        <taxon>Embryophyta</taxon>
        <taxon>Tracheophyta</taxon>
        <taxon>Spermatophyta</taxon>
        <taxon>Magnoliopsida</taxon>
        <taxon>eudicotyledons</taxon>
        <taxon>Gunneridae</taxon>
        <taxon>Pentapetalae</taxon>
        <taxon>asterids</taxon>
        <taxon>lamiids</taxon>
        <taxon>Solanales</taxon>
        <taxon>Solanaceae</taxon>
        <taxon>Solanoideae</taxon>
        <taxon>Datureae</taxon>
        <taxon>Datura</taxon>
    </lineage>
</organism>
<comment type="caution">
    <text evidence="1">The sequence shown here is derived from an EMBL/GenBank/DDBJ whole genome shotgun (WGS) entry which is preliminary data.</text>
</comment>
<gene>
    <name evidence="1" type="ORF">HAX54_049313</name>
</gene>
<reference evidence="1 2" key="1">
    <citation type="journal article" date="2021" name="BMC Genomics">
        <title>Datura genome reveals duplications of psychoactive alkaloid biosynthetic genes and high mutation rate following tissue culture.</title>
        <authorList>
            <person name="Rajewski A."/>
            <person name="Carter-House D."/>
            <person name="Stajich J."/>
            <person name="Litt A."/>
        </authorList>
    </citation>
    <scope>NUCLEOTIDE SEQUENCE [LARGE SCALE GENOMIC DNA]</scope>
    <source>
        <strain evidence="1">AR-01</strain>
    </source>
</reference>
<dbReference type="EMBL" id="JACEIK010000833">
    <property type="protein sequence ID" value="MCD7462764.1"/>
    <property type="molecule type" value="Genomic_DNA"/>
</dbReference>
<accession>A0ABS8SUQ9</accession>